<dbReference type="Gene3D" id="1.20.1050.80">
    <property type="entry name" value="VPS9 domain"/>
    <property type="match status" value="1"/>
</dbReference>
<feature type="repeat" description="RCC1" evidence="3">
    <location>
        <begin position="172"/>
        <end position="221"/>
    </location>
</feature>
<dbReference type="InterPro" id="IPR003123">
    <property type="entry name" value="VPS9"/>
</dbReference>
<dbReference type="GO" id="GO:0031267">
    <property type="term" value="F:small GTPase binding"/>
    <property type="evidence" value="ECO:0007669"/>
    <property type="project" value="TreeGrafter"/>
</dbReference>
<dbReference type="InterPro" id="IPR000408">
    <property type="entry name" value="Reg_chr_condens"/>
</dbReference>
<feature type="repeat" description="RCC1" evidence="3">
    <location>
        <begin position="109"/>
        <end position="171"/>
    </location>
</feature>
<organism evidence="6 7">
    <name type="scientific">Potamilus streckersoni</name>
    <dbReference type="NCBI Taxonomy" id="2493646"/>
    <lineage>
        <taxon>Eukaryota</taxon>
        <taxon>Metazoa</taxon>
        <taxon>Spiralia</taxon>
        <taxon>Lophotrochozoa</taxon>
        <taxon>Mollusca</taxon>
        <taxon>Bivalvia</taxon>
        <taxon>Autobranchia</taxon>
        <taxon>Heteroconchia</taxon>
        <taxon>Palaeoheterodonta</taxon>
        <taxon>Unionida</taxon>
        <taxon>Unionoidea</taxon>
        <taxon>Unionidae</taxon>
        <taxon>Ambleminae</taxon>
        <taxon>Lampsilini</taxon>
        <taxon>Potamilus</taxon>
    </lineage>
</organism>
<reference evidence="6" key="3">
    <citation type="submission" date="2023-05" db="EMBL/GenBank/DDBJ databases">
        <authorList>
            <person name="Smith C.H."/>
        </authorList>
    </citation>
    <scope>NUCLEOTIDE SEQUENCE</scope>
    <source>
        <strain evidence="6">CHS0354</strain>
        <tissue evidence="6">Mantle</tissue>
    </source>
</reference>
<protein>
    <recommendedName>
        <fullName evidence="5">VPS9 domain-containing protein</fullName>
    </recommendedName>
</protein>
<dbReference type="InterPro" id="IPR059093">
    <property type="entry name" value="HA_Alsin"/>
</dbReference>
<dbReference type="SUPFAM" id="SSF109993">
    <property type="entry name" value="VPS9 domain"/>
    <property type="match status" value="1"/>
</dbReference>
<evidence type="ECO:0000256" key="2">
    <source>
        <dbReference type="ARBA" id="ARBA00022737"/>
    </source>
</evidence>
<keyword evidence="1" id="KW-0344">Guanine-nucleotide releasing factor</keyword>
<evidence type="ECO:0000256" key="1">
    <source>
        <dbReference type="ARBA" id="ARBA00022658"/>
    </source>
</evidence>
<feature type="compositionally biased region" description="Basic and acidic residues" evidence="4">
    <location>
        <begin position="264"/>
        <end position="283"/>
    </location>
</feature>
<keyword evidence="7" id="KW-1185">Reference proteome</keyword>
<dbReference type="InterPro" id="IPR051984">
    <property type="entry name" value="Alsin"/>
</dbReference>
<dbReference type="Pfam" id="PF02204">
    <property type="entry name" value="VPS9"/>
    <property type="match status" value="1"/>
</dbReference>
<evidence type="ECO:0000256" key="4">
    <source>
        <dbReference type="SAM" id="MobiDB-lite"/>
    </source>
</evidence>
<evidence type="ECO:0000313" key="7">
    <source>
        <dbReference type="Proteomes" id="UP001195483"/>
    </source>
</evidence>
<dbReference type="GO" id="GO:0005085">
    <property type="term" value="F:guanyl-nucleotide exchange factor activity"/>
    <property type="evidence" value="ECO:0007669"/>
    <property type="project" value="UniProtKB-KW"/>
</dbReference>
<dbReference type="EMBL" id="JAEAOA010000576">
    <property type="protein sequence ID" value="KAK3595360.1"/>
    <property type="molecule type" value="Genomic_DNA"/>
</dbReference>
<reference evidence="6" key="2">
    <citation type="journal article" date="2021" name="Genome Biol. Evol.">
        <title>Developing a high-quality reference genome for a parasitic bivalve with doubly uniparental inheritance (Bivalvia: Unionida).</title>
        <authorList>
            <person name="Smith C.H."/>
        </authorList>
    </citation>
    <scope>NUCLEOTIDE SEQUENCE</scope>
    <source>
        <strain evidence="6">CHS0354</strain>
        <tissue evidence="6">Mantle</tissue>
    </source>
</reference>
<feature type="compositionally biased region" description="Polar residues" evidence="4">
    <location>
        <begin position="284"/>
        <end position="295"/>
    </location>
</feature>
<proteinExistence type="predicted"/>
<dbReference type="GO" id="GO:0005737">
    <property type="term" value="C:cytoplasm"/>
    <property type="evidence" value="ECO:0007669"/>
    <property type="project" value="TreeGrafter"/>
</dbReference>
<dbReference type="Pfam" id="PF00415">
    <property type="entry name" value="RCC1"/>
    <property type="match status" value="5"/>
</dbReference>
<dbReference type="Pfam" id="PF02493">
    <property type="entry name" value="MORN"/>
    <property type="match status" value="7"/>
</dbReference>
<accession>A0AAE0SPM1</accession>
<feature type="domain" description="VPS9" evidence="5">
    <location>
        <begin position="1639"/>
        <end position="1800"/>
    </location>
</feature>
<dbReference type="SUPFAM" id="SSF82185">
    <property type="entry name" value="Histone H3 K4-specific methyltransferase SET7/9 N-terminal domain"/>
    <property type="match status" value="2"/>
</dbReference>
<dbReference type="InterPro" id="IPR003409">
    <property type="entry name" value="MORN"/>
</dbReference>
<dbReference type="Proteomes" id="UP001195483">
    <property type="component" value="Unassembled WGS sequence"/>
</dbReference>
<evidence type="ECO:0000313" key="6">
    <source>
        <dbReference type="EMBL" id="KAK3595360.1"/>
    </source>
</evidence>
<dbReference type="InterPro" id="IPR011993">
    <property type="entry name" value="PH-like_dom_sf"/>
</dbReference>
<feature type="compositionally biased region" description="Basic and acidic residues" evidence="4">
    <location>
        <begin position="296"/>
        <end position="305"/>
    </location>
</feature>
<evidence type="ECO:0000256" key="3">
    <source>
        <dbReference type="PROSITE-ProRule" id="PRU00235"/>
    </source>
</evidence>
<feature type="repeat" description="RCC1" evidence="3">
    <location>
        <begin position="686"/>
        <end position="735"/>
    </location>
</feature>
<dbReference type="Pfam" id="PF25582">
    <property type="entry name" value="DH_Alsin"/>
    <property type="match status" value="1"/>
</dbReference>
<dbReference type="PRINTS" id="PR00633">
    <property type="entry name" value="RCCNDNSATION"/>
</dbReference>
<dbReference type="Gene3D" id="2.20.110.10">
    <property type="entry name" value="Histone H3 K4-specific methyltransferase SET7/9 N-terminal domain"/>
    <property type="match status" value="3"/>
</dbReference>
<feature type="region of interest" description="Disordered" evidence="4">
    <location>
        <begin position="378"/>
        <end position="421"/>
    </location>
</feature>
<dbReference type="InterPro" id="IPR009091">
    <property type="entry name" value="RCC1/BLIP-II"/>
</dbReference>
<gene>
    <name evidence="6" type="ORF">CHS0354_008782</name>
</gene>
<reference evidence="6" key="1">
    <citation type="journal article" date="2021" name="Genome Biol. Evol.">
        <title>A High-Quality Reference Genome for a Parasitic Bivalve with Doubly Uniparental Inheritance (Bivalvia: Unionida).</title>
        <authorList>
            <person name="Smith C.H."/>
        </authorList>
    </citation>
    <scope>NUCLEOTIDE SEQUENCE</scope>
    <source>
        <strain evidence="6">CHS0354</strain>
    </source>
</reference>
<name>A0AAE0SPM1_9BIVA</name>
<feature type="repeat" description="RCC1" evidence="3">
    <location>
        <begin position="55"/>
        <end position="108"/>
    </location>
</feature>
<evidence type="ECO:0000259" key="5">
    <source>
        <dbReference type="PROSITE" id="PS51205"/>
    </source>
</evidence>
<keyword evidence="2" id="KW-0677">Repeat</keyword>
<dbReference type="Gene3D" id="2.130.10.30">
    <property type="entry name" value="Regulator of chromosome condensation 1/beta-lactamase-inhibitor protein II"/>
    <property type="match status" value="2"/>
</dbReference>
<dbReference type="SUPFAM" id="SSF50729">
    <property type="entry name" value="PH domain-like"/>
    <property type="match status" value="1"/>
</dbReference>
<dbReference type="GO" id="GO:0016197">
    <property type="term" value="P:endosomal transport"/>
    <property type="evidence" value="ECO:0007669"/>
    <property type="project" value="TreeGrafter"/>
</dbReference>
<dbReference type="InterPro" id="IPR057248">
    <property type="entry name" value="Alsin-like_PH"/>
</dbReference>
<dbReference type="InterPro" id="IPR037191">
    <property type="entry name" value="VPS9_dom_sf"/>
</dbReference>
<dbReference type="PANTHER" id="PTHR46089">
    <property type="entry name" value="ALSIN HOMOLOG"/>
    <property type="match status" value="1"/>
</dbReference>
<feature type="compositionally biased region" description="Polar residues" evidence="4">
    <location>
        <begin position="395"/>
        <end position="409"/>
    </location>
</feature>
<dbReference type="Gene3D" id="2.30.29.30">
    <property type="entry name" value="Pleckstrin-homology domain (PH domain)/Phosphotyrosine-binding domain (PTB)"/>
    <property type="match status" value="1"/>
</dbReference>
<feature type="compositionally biased region" description="Basic and acidic residues" evidence="4">
    <location>
        <begin position="1150"/>
        <end position="1159"/>
    </location>
</feature>
<dbReference type="PROSITE" id="PS00626">
    <property type="entry name" value="RCC1_2"/>
    <property type="match status" value="1"/>
</dbReference>
<comment type="caution">
    <text evidence="6">The sequence shown here is derived from an EMBL/GenBank/DDBJ whole genome shotgun (WGS) entry which is preliminary data.</text>
</comment>
<dbReference type="Pfam" id="PF26202">
    <property type="entry name" value="HA_Alsin"/>
    <property type="match status" value="1"/>
</dbReference>
<feature type="region of interest" description="Disordered" evidence="4">
    <location>
        <begin position="224"/>
        <end position="337"/>
    </location>
</feature>
<dbReference type="Pfam" id="PF25383">
    <property type="entry name" value="PH_alsin"/>
    <property type="match status" value="1"/>
</dbReference>
<dbReference type="PROSITE" id="PS50012">
    <property type="entry name" value="RCC1_3"/>
    <property type="match status" value="5"/>
</dbReference>
<dbReference type="SUPFAM" id="SSF50985">
    <property type="entry name" value="RCC1/BLIP-II"/>
    <property type="match status" value="2"/>
</dbReference>
<dbReference type="SMART" id="SM00698">
    <property type="entry name" value="MORN"/>
    <property type="match status" value="8"/>
</dbReference>
<feature type="repeat" description="RCC1" evidence="3">
    <location>
        <begin position="634"/>
        <end position="685"/>
    </location>
</feature>
<sequence length="1800" mass="200520">MDKEKEKESPEEKRLYVWQGFHGKIELVSFSILNTRTVLQVALGGEHSLFLTDTDEVYSCGSNKSRQLGVASLDVQYSFDPCLVQDVSGKHVTHIACGSCHSACVCSDGHVFTWGDSKSGQCGLDIKDAVVTSPSLVDLTNVRELCEGEGGHTHIIQVACGATHTLALTKEGEVIVWGSGCQLGLGSEKLFSKPTIIPGLEGRRVLKVYCGDFHSALLVEKSDLPIPKSPNKRVSKLDTPSRKSSPSLMPHNSGRKISSGSNEVVDRRTQSSEDLSSHHEETGRTISVSKTNIQEIEQRDSEPASDKSLQPVSDGSKEKYGNEPLEPVISETNQKDINDEGISQIALSAMLDSDKGDSETIPDSKTYQIIPSVEQSLNSKSAIEVSGRDERSVEDQSGQGSNMETNASELDSKASENEESAPLICTVSRSRSFLDEEQARKYLAKQFETDEFEVSEKSSCKSLEKTTKSNASFPPSILGSGVFGQVTSLTSHMTSQVSSMTSKAFSTLKSTVTGTLSVGGTTGGVEKSPRKSSGENYDILADLELKAIDSLNESDLDISLVGVTASANEDASELTSLVEGTTESLDVSTNIDRRKSCSLRTLEVREEQLRKKSVPSITGDLPFTVNADIGVIETEVWSWGKNTKGQLGLGDMIDRCEPCCIRMLTEKQIVKLGLGSQHTLALTARGEVYSWGLNNSGQLGHAEMSSTAFKIKLGPGLSVWDIAAGDTHSILLVDNQSDPTARPDAYYIGKHPTKDLYVPVFKTQKPIQLNFARKAGWISSLESGGDNCACIAFGGSKRSQVTFDFARWHRQFYLHLDMIERLLLKPLQNSKFYTELVNCPHKTMLEDVISAFKMLCQKVGQASSQLAECIRESKNIFGASVFTKFEILIDSLKKYSTAFSDMLATGGFEFYGKNGSSTFEKMQQSFRILLKKDKLDSPSYAVIFKETLQFPLIKMSEYSKLLAGFADLYPKDSKENDLLSCLALNWEHLDRISNTELGIADNTRCFWETCPSKFTTDYMYGYFHSTQTFVTTTDTQLDKPKENLQTATRRLLRESKTHPLTLQSSGRFSTHVFYLFTDVFVHYQNSTSQVYPLEMVWIETPTDSDSQKNLLIMKTPEETLTLSAPSSAGKVEWLMSLNSAISKVLADHKPLPESRHTSSDRLTPPVIRHGTHTFTKPGPNKDAVYTGYWISGTMHGMGQMKYSDGRCYKGKFKNGQQTGYGRLNQPIGDKSEDVLEGTWKNCKLHGFGMIRYGNGDLYEGYFKEGRKWGHGTYRKGRKLTSASFIYIGEWIADKKHGYGVMDDILKGEKYMGMWQEDNRHGDGIVVTLDGMYFEGNFQAGKMSGFGLMVTDDSSIYEGEFSGITQLQGKGTLTFPNGDKIEGAFTGSWNEGLKINGSFIKCSITKSISSTSSADTKSSYFGKLSVRPDRKWDELFYHCHTTLHYNRDGEPNTKKAWEAVAVILVNGRKKLRELEKSSNVKSKVRSVSFENLEKIPPHGVSSLTLEHYNIIKEYLEKAFSTSFHPLGKLIEGLVDVFRAAYIGIGAHPRLLFHALSEVQSFIKRLYHTVRILFPELPDKLGPTHVFREGSLKTGSKQVLERQISDEDANMEIITASLLIQPILLPKIYPALFDLYALNKDKEDEKYWQRVQKLNRQGDMALMSYLGADQKYWCLEDSVFAGERNWFSNVKDKCYTSAVEILQQISTAFCPQDKLEVIRKTCLQITQTIQSSIGEGHIWCMDDLFPVFQFVVIRAKIHHLGAEIQFIEDLMEPHLEFGELGLMFTTLKACYYQIQNEKMPTH</sequence>
<dbReference type="PANTHER" id="PTHR46089:SF2">
    <property type="entry name" value="ALSIN HOMOLOG"/>
    <property type="match status" value="1"/>
</dbReference>
<dbReference type="PROSITE" id="PS51205">
    <property type="entry name" value="VPS9"/>
    <property type="match status" value="1"/>
</dbReference>
<feature type="region of interest" description="Disordered" evidence="4">
    <location>
        <begin position="1150"/>
        <end position="1175"/>
    </location>
</feature>